<sequence length="93" mass="10539">MLHTNNPIIKHKAGLLNLAEELGNVSRACKVMGVSRDMFYRYQELVEDGGIDSLIDKSRRSPNLKNRVDEVTEKAVIDYAIEYPAHGQHRTSN</sequence>
<dbReference type="Proteomes" id="UP000014115">
    <property type="component" value="Unassembled WGS sequence"/>
</dbReference>
<dbReference type="eggNOG" id="COG2801">
    <property type="taxonomic scope" value="Bacteria"/>
</dbReference>
<gene>
    <name evidence="1" type="ORF">A10D4_00485</name>
</gene>
<dbReference type="AlphaFoldDB" id="K2LCD3"/>
<name>K2LCD3_9GAMM</name>
<dbReference type="EMBL" id="AMRG01000001">
    <property type="protein sequence ID" value="EKE87525.1"/>
    <property type="molecule type" value="Genomic_DNA"/>
</dbReference>
<reference evidence="1 2" key="1">
    <citation type="journal article" date="2012" name="J. Bacteriol.">
        <title>Genome Sequence of Idiomarina xiamenensis Type Strain 10-D-4.</title>
        <authorList>
            <person name="Lai Q."/>
            <person name="Wang L."/>
            <person name="Wang W."/>
            <person name="Shao Z."/>
        </authorList>
    </citation>
    <scope>NUCLEOTIDE SEQUENCE [LARGE SCALE GENOMIC DNA]</scope>
    <source>
        <strain evidence="1 2">10-D-4</strain>
    </source>
</reference>
<accession>K2LCD3</accession>
<dbReference type="PATRIC" id="fig|740709.3.peg.97"/>
<evidence type="ECO:0000313" key="2">
    <source>
        <dbReference type="Proteomes" id="UP000014115"/>
    </source>
</evidence>
<evidence type="ECO:0000313" key="1">
    <source>
        <dbReference type="EMBL" id="EKE87525.1"/>
    </source>
</evidence>
<keyword evidence="2" id="KW-1185">Reference proteome</keyword>
<proteinExistence type="predicted"/>
<organism evidence="1 2">
    <name type="scientific">Idiomarina xiamenensis 10-D-4</name>
    <dbReference type="NCBI Taxonomy" id="740709"/>
    <lineage>
        <taxon>Bacteria</taxon>
        <taxon>Pseudomonadati</taxon>
        <taxon>Pseudomonadota</taxon>
        <taxon>Gammaproteobacteria</taxon>
        <taxon>Alteromonadales</taxon>
        <taxon>Idiomarinaceae</taxon>
        <taxon>Idiomarina</taxon>
    </lineage>
</organism>
<dbReference type="STRING" id="740709.A10D4_00485"/>
<comment type="caution">
    <text evidence="1">The sequence shown here is derived from an EMBL/GenBank/DDBJ whole genome shotgun (WGS) entry which is preliminary data.</text>
</comment>
<dbReference type="Pfam" id="PF13551">
    <property type="entry name" value="HTH_29"/>
    <property type="match status" value="1"/>
</dbReference>
<protein>
    <submittedName>
        <fullName evidence="1">Integrase, catalytic region</fullName>
    </submittedName>
</protein>